<feature type="chain" id="PRO_5020571301" description="Peptidase S1 domain-containing protein" evidence="2">
    <location>
        <begin position="16"/>
        <end position="182"/>
    </location>
</feature>
<dbReference type="InterPro" id="IPR009003">
    <property type="entry name" value="Peptidase_S1_PA"/>
</dbReference>
<feature type="domain" description="Peptidase S1" evidence="3">
    <location>
        <begin position="41"/>
        <end position="182"/>
    </location>
</feature>
<gene>
    <name evidence="4" type="ORF">L596_024401</name>
</gene>
<evidence type="ECO:0000313" key="4">
    <source>
        <dbReference type="EMBL" id="TKR68412.1"/>
    </source>
</evidence>
<feature type="region of interest" description="Disordered" evidence="1">
    <location>
        <begin position="108"/>
        <end position="157"/>
    </location>
</feature>
<name>A0A4U5MGX6_STECR</name>
<sequence length="182" mass="20481">MKLLVFLCFVGATVAGPLNNVGPSKLVATHRNRIRLYFQVSGGTPAARGQFPFYAYLSIQQSNTKSKNKHCGASILNELFLLTAAQFRGRRSHPRHLLDLLRLLQRHRPPGSAEPARPRHQDQRGVSVPEPRPKEEQDRRCRPRPREPTEFSKDVGPIAITRNWQNFTQEGQLGTLVGLGNT</sequence>
<dbReference type="InterPro" id="IPR043504">
    <property type="entry name" value="Peptidase_S1_PA_chymotrypsin"/>
</dbReference>
<dbReference type="AlphaFoldDB" id="A0A4U5MGX6"/>
<evidence type="ECO:0000259" key="3">
    <source>
        <dbReference type="Pfam" id="PF00089"/>
    </source>
</evidence>
<feature type="compositionally biased region" description="Basic and acidic residues" evidence="1">
    <location>
        <begin position="131"/>
        <end position="153"/>
    </location>
</feature>
<dbReference type="GO" id="GO:0006508">
    <property type="term" value="P:proteolysis"/>
    <property type="evidence" value="ECO:0007669"/>
    <property type="project" value="InterPro"/>
</dbReference>
<dbReference type="Pfam" id="PF00089">
    <property type="entry name" value="Trypsin"/>
    <property type="match status" value="1"/>
</dbReference>
<keyword evidence="5" id="KW-1185">Reference proteome</keyword>
<dbReference type="EMBL" id="AZBU02000008">
    <property type="protein sequence ID" value="TKR68412.1"/>
    <property type="molecule type" value="Genomic_DNA"/>
</dbReference>
<proteinExistence type="predicted"/>
<dbReference type="SUPFAM" id="SSF50494">
    <property type="entry name" value="Trypsin-like serine proteases"/>
    <property type="match status" value="1"/>
</dbReference>
<reference evidence="4 5" key="1">
    <citation type="journal article" date="2015" name="Genome Biol.">
        <title>Comparative genomics of Steinernema reveals deeply conserved gene regulatory networks.</title>
        <authorList>
            <person name="Dillman A.R."/>
            <person name="Macchietto M."/>
            <person name="Porter C.F."/>
            <person name="Rogers A."/>
            <person name="Williams B."/>
            <person name="Antoshechkin I."/>
            <person name="Lee M.M."/>
            <person name="Goodwin Z."/>
            <person name="Lu X."/>
            <person name="Lewis E.E."/>
            <person name="Goodrich-Blair H."/>
            <person name="Stock S.P."/>
            <person name="Adams B.J."/>
            <person name="Sternberg P.W."/>
            <person name="Mortazavi A."/>
        </authorList>
    </citation>
    <scope>NUCLEOTIDE SEQUENCE [LARGE SCALE GENOMIC DNA]</scope>
    <source>
        <strain evidence="4 5">ALL</strain>
    </source>
</reference>
<protein>
    <recommendedName>
        <fullName evidence="3">Peptidase S1 domain-containing protein</fullName>
    </recommendedName>
</protein>
<feature type="signal peptide" evidence="2">
    <location>
        <begin position="1"/>
        <end position="15"/>
    </location>
</feature>
<dbReference type="Gene3D" id="2.40.10.10">
    <property type="entry name" value="Trypsin-like serine proteases"/>
    <property type="match status" value="2"/>
</dbReference>
<keyword evidence="2" id="KW-0732">Signal</keyword>
<comment type="caution">
    <text evidence="4">The sequence shown here is derived from an EMBL/GenBank/DDBJ whole genome shotgun (WGS) entry which is preliminary data.</text>
</comment>
<reference evidence="4 5" key="2">
    <citation type="journal article" date="2019" name="G3 (Bethesda)">
        <title>Hybrid Assembly of the Genome of the Entomopathogenic Nematode Steinernema carpocapsae Identifies the X-Chromosome.</title>
        <authorList>
            <person name="Serra L."/>
            <person name="Macchietto M."/>
            <person name="Macias-Munoz A."/>
            <person name="McGill C.J."/>
            <person name="Rodriguez I.M."/>
            <person name="Rodriguez B."/>
            <person name="Murad R."/>
            <person name="Mortazavi A."/>
        </authorList>
    </citation>
    <scope>NUCLEOTIDE SEQUENCE [LARGE SCALE GENOMIC DNA]</scope>
    <source>
        <strain evidence="4 5">ALL</strain>
    </source>
</reference>
<dbReference type="GO" id="GO:0004252">
    <property type="term" value="F:serine-type endopeptidase activity"/>
    <property type="evidence" value="ECO:0007669"/>
    <property type="project" value="InterPro"/>
</dbReference>
<organism evidence="4 5">
    <name type="scientific">Steinernema carpocapsae</name>
    <name type="common">Entomopathogenic nematode</name>
    <dbReference type="NCBI Taxonomy" id="34508"/>
    <lineage>
        <taxon>Eukaryota</taxon>
        <taxon>Metazoa</taxon>
        <taxon>Ecdysozoa</taxon>
        <taxon>Nematoda</taxon>
        <taxon>Chromadorea</taxon>
        <taxon>Rhabditida</taxon>
        <taxon>Tylenchina</taxon>
        <taxon>Panagrolaimomorpha</taxon>
        <taxon>Strongyloidoidea</taxon>
        <taxon>Steinernematidae</taxon>
        <taxon>Steinernema</taxon>
    </lineage>
</organism>
<evidence type="ECO:0000256" key="2">
    <source>
        <dbReference type="SAM" id="SignalP"/>
    </source>
</evidence>
<accession>A0A4U5MGX6</accession>
<evidence type="ECO:0000256" key="1">
    <source>
        <dbReference type="SAM" id="MobiDB-lite"/>
    </source>
</evidence>
<dbReference type="Proteomes" id="UP000298663">
    <property type="component" value="Unassembled WGS sequence"/>
</dbReference>
<dbReference type="InterPro" id="IPR001254">
    <property type="entry name" value="Trypsin_dom"/>
</dbReference>
<dbReference type="OrthoDB" id="6380398at2759"/>
<evidence type="ECO:0000313" key="5">
    <source>
        <dbReference type="Proteomes" id="UP000298663"/>
    </source>
</evidence>